<dbReference type="RefSeq" id="WP_014936148.1">
    <property type="nucleotide sequence ID" value="NC_018607.1"/>
</dbReference>
<accession>J9UNC1</accession>
<dbReference type="EMBL" id="CP003490">
    <property type="protein sequence ID" value="AFR70905.1"/>
    <property type="molecule type" value="Genomic_DNA"/>
</dbReference>
<name>J9UNC1_BRAPL</name>
<dbReference type="Gene3D" id="3.40.1360.10">
    <property type="match status" value="1"/>
</dbReference>
<dbReference type="KEGG" id="bpj:B2904_orf1570"/>
<dbReference type="PATRIC" id="fig|1133568.3.peg.1570"/>
<evidence type="ECO:0000313" key="2">
    <source>
        <dbReference type="Proteomes" id="UP000007346"/>
    </source>
</evidence>
<evidence type="ECO:0000313" key="1">
    <source>
        <dbReference type="EMBL" id="AFR70905.1"/>
    </source>
</evidence>
<gene>
    <name evidence="1" type="ORF">B2904_orf1570</name>
</gene>
<protein>
    <submittedName>
        <fullName evidence="1">Uncharacterized protein</fullName>
    </submittedName>
</protein>
<dbReference type="AlphaFoldDB" id="J9UNC1"/>
<dbReference type="HOGENOM" id="CLU_089936_0_0_12"/>
<dbReference type="Proteomes" id="UP000007346">
    <property type="component" value="Chromosome"/>
</dbReference>
<proteinExistence type="predicted"/>
<sequence length="256" mass="29637">MPLIKELRKFLKQFAKDNGITIITSIQIPYFADINYLDELKIVELKQNGVGVKIENDFSATYGKVDSLEKIINAFGVKHIDITRDTRIIYVEGITDYNYLTAFKKLKETKENKKINVVFLPIHGLGKDNAEMNNKLKQLVQFREAIILTDSDDRATLFKKASESNSLMKEKLIVFQLKEADQSFKEIESLFSDNDKERYKEMIQNKSGSLSSLFKNNILKRELDEQTINNFNKLLDYLSDMVLTDNKNNNKENQNS</sequence>
<organism evidence="1 2">
    <name type="scientific">Brachyspira pilosicoli B2904</name>
    <dbReference type="NCBI Taxonomy" id="1133568"/>
    <lineage>
        <taxon>Bacteria</taxon>
        <taxon>Pseudomonadati</taxon>
        <taxon>Spirochaetota</taxon>
        <taxon>Spirochaetia</taxon>
        <taxon>Brachyspirales</taxon>
        <taxon>Brachyspiraceae</taxon>
        <taxon>Brachyspira</taxon>
    </lineage>
</organism>
<reference evidence="1 2" key="1">
    <citation type="journal article" date="2012" name="BMC Genomics">
        <title>Comparative genomics of Brachyspira pilosicoli strains: genome rearrangements, reductions and correlation of genetic compliment with phenotypic diversity.</title>
        <authorList>
            <person name="Mappley L.J."/>
            <person name="Black M.L."/>
            <person name="Abuoun M."/>
            <person name="Darby A.C."/>
            <person name="Woodward M.J."/>
            <person name="Parkhill J."/>
            <person name="Turner A.K."/>
            <person name="Bellgard M.I."/>
            <person name="La T."/>
            <person name="Phillips N.D."/>
            <person name="La Ragione R.M."/>
            <person name="Hampson D.J."/>
        </authorList>
    </citation>
    <scope>NUCLEOTIDE SEQUENCE [LARGE SCALE GENOMIC DNA]</scope>
    <source>
        <strain evidence="1">B2904</strain>
    </source>
</reference>